<feature type="compositionally biased region" description="Acidic residues" evidence="1">
    <location>
        <begin position="888"/>
        <end position="900"/>
    </location>
</feature>
<feature type="compositionally biased region" description="Basic and acidic residues" evidence="1">
    <location>
        <begin position="747"/>
        <end position="756"/>
    </location>
</feature>
<keyword evidence="4" id="KW-1185">Reference proteome</keyword>
<feature type="compositionally biased region" description="Acidic residues" evidence="1">
    <location>
        <begin position="180"/>
        <end position="196"/>
    </location>
</feature>
<evidence type="ECO:0000313" key="3">
    <source>
        <dbReference type="EMBL" id="KAE8356675.1"/>
    </source>
</evidence>
<evidence type="ECO:0000256" key="1">
    <source>
        <dbReference type="SAM" id="MobiDB-lite"/>
    </source>
</evidence>
<feature type="compositionally biased region" description="Acidic residues" evidence="1">
    <location>
        <begin position="765"/>
        <end position="790"/>
    </location>
</feature>
<feature type="compositionally biased region" description="Polar residues" evidence="1">
    <location>
        <begin position="565"/>
        <end position="579"/>
    </location>
</feature>
<reference evidence="4" key="1">
    <citation type="submission" date="2019-04" db="EMBL/GenBank/DDBJ databases">
        <title>Friends and foes A comparative genomics studyof 23 Aspergillus species from section Flavi.</title>
        <authorList>
            <consortium name="DOE Joint Genome Institute"/>
            <person name="Kjaerbolling I."/>
            <person name="Vesth T."/>
            <person name="Frisvad J.C."/>
            <person name="Nybo J.L."/>
            <person name="Theobald S."/>
            <person name="Kildgaard S."/>
            <person name="Isbrandt T."/>
            <person name="Kuo A."/>
            <person name="Sato A."/>
            <person name="Lyhne E.K."/>
            <person name="Kogle M.E."/>
            <person name="Wiebenga A."/>
            <person name="Kun R.S."/>
            <person name="Lubbers R.J."/>
            <person name="Makela M.R."/>
            <person name="Barry K."/>
            <person name="Chovatia M."/>
            <person name="Clum A."/>
            <person name="Daum C."/>
            <person name="Haridas S."/>
            <person name="He G."/>
            <person name="LaButti K."/>
            <person name="Lipzen A."/>
            <person name="Mondo S."/>
            <person name="Riley R."/>
            <person name="Salamov A."/>
            <person name="Simmons B.A."/>
            <person name="Magnuson J.K."/>
            <person name="Henrissat B."/>
            <person name="Mortensen U.H."/>
            <person name="Larsen T.O."/>
            <person name="Devries R.P."/>
            <person name="Grigoriev I.V."/>
            <person name="Machida M."/>
            <person name="Baker S.E."/>
            <person name="Andersen M.R."/>
        </authorList>
    </citation>
    <scope>NUCLEOTIDE SEQUENCE [LARGE SCALE GENOMIC DNA]</scope>
    <source>
        <strain evidence="4">CBS 553.77</strain>
    </source>
</reference>
<dbReference type="Proteomes" id="UP000327118">
    <property type="component" value="Unassembled WGS sequence"/>
</dbReference>
<feature type="compositionally biased region" description="Polar residues" evidence="1">
    <location>
        <begin position="392"/>
        <end position="402"/>
    </location>
</feature>
<feature type="compositionally biased region" description="Acidic residues" evidence="1">
    <location>
        <begin position="209"/>
        <end position="244"/>
    </location>
</feature>
<feature type="compositionally biased region" description="Polar residues" evidence="1">
    <location>
        <begin position="695"/>
        <end position="717"/>
    </location>
</feature>
<feature type="compositionally biased region" description="Low complexity" evidence="1">
    <location>
        <begin position="901"/>
        <end position="911"/>
    </location>
</feature>
<protein>
    <recommendedName>
        <fullName evidence="2">Nucleolar protein Dnt1-like N-terminal domain-containing protein</fullName>
    </recommendedName>
</protein>
<proteinExistence type="predicted"/>
<accession>A0A5N6ZGS6</accession>
<dbReference type="InterPro" id="IPR018844">
    <property type="entry name" value="Dnt1-like_N"/>
</dbReference>
<feature type="compositionally biased region" description="Basic and acidic residues" evidence="1">
    <location>
        <begin position="528"/>
        <end position="541"/>
    </location>
</feature>
<feature type="compositionally biased region" description="Acidic residues" evidence="1">
    <location>
        <begin position="150"/>
        <end position="164"/>
    </location>
</feature>
<feature type="compositionally biased region" description="Basic and acidic residues" evidence="1">
    <location>
        <begin position="257"/>
        <end position="266"/>
    </location>
</feature>
<feature type="compositionally biased region" description="Low complexity" evidence="1">
    <location>
        <begin position="465"/>
        <end position="475"/>
    </location>
</feature>
<dbReference type="AlphaFoldDB" id="A0A5N6ZGS6"/>
<feature type="compositionally biased region" description="Basic and acidic residues" evidence="1">
    <location>
        <begin position="554"/>
        <end position="563"/>
    </location>
</feature>
<feature type="compositionally biased region" description="Polar residues" evidence="1">
    <location>
        <begin position="811"/>
        <end position="838"/>
    </location>
</feature>
<feature type="compositionally biased region" description="Basic and acidic residues" evidence="1">
    <location>
        <begin position="288"/>
        <end position="303"/>
    </location>
</feature>
<evidence type="ECO:0000313" key="4">
    <source>
        <dbReference type="Proteomes" id="UP000327118"/>
    </source>
</evidence>
<evidence type="ECO:0000259" key="2">
    <source>
        <dbReference type="Pfam" id="PF10407"/>
    </source>
</evidence>
<feature type="region of interest" description="Disordered" evidence="1">
    <location>
        <begin position="519"/>
        <end position="923"/>
    </location>
</feature>
<feature type="compositionally biased region" description="Acidic residues" evidence="1">
    <location>
        <begin position="719"/>
        <end position="746"/>
    </location>
</feature>
<feature type="domain" description="Nucleolar protein Dnt1-like N-terminal" evidence="2">
    <location>
        <begin position="40"/>
        <end position="91"/>
    </location>
</feature>
<dbReference type="Pfam" id="PF10407">
    <property type="entry name" value="Cytokin_check_N"/>
    <property type="match status" value="1"/>
</dbReference>
<organism evidence="3 4">
    <name type="scientific">Aspergillus coremiiformis</name>
    <dbReference type="NCBI Taxonomy" id="138285"/>
    <lineage>
        <taxon>Eukaryota</taxon>
        <taxon>Fungi</taxon>
        <taxon>Dikarya</taxon>
        <taxon>Ascomycota</taxon>
        <taxon>Pezizomycotina</taxon>
        <taxon>Eurotiomycetes</taxon>
        <taxon>Eurotiomycetidae</taxon>
        <taxon>Eurotiales</taxon>
        <taxon>Aspergillaceae</taxon>
        <taxon>Aspergillus</taxon>
        <taxon>Aspergillus subgen. Circumdati</taxon>
    </lineage>
</organism>
<name>A0A5N6ZGS6_9EURO</name>
<feature type="compositionally biased region" description="Basic and acidic residues" evidence="1">
    <location>
        <begin position="852"/>
        <end position="871"/>
    </location>
</feature>
<feature type="region of interest" description="Disordered" evidence="1">
    <location>
        <begin position="139"/>
        <end position="496"/>
    </location>
</feature>
<dbReference type="EMBL" id="ML739036">
    <property type="protein sequence ID" value="KAE8356675.1"/>
    <property type="molecule type" value="Genomic_DNA"/>
</dbReference>
<sequence length="923" mass="102435">MVFLRLVIKVYPRDQLSQNRDARVATTPASFLVALPNPEEITLGQLARIIRAKWTKLRPNAEPLDIKKLLDDRRDSVDLDIDMTVADVWVNKARARKNEDDQDGTVRVVQRPVAYTPVRFPSVDQDWGAGEVKRVFKGTFSPIEEGSSAGDEENDEGESEEREEESERERLTGGQAGLVGDEEDDEEEGESEEESERENLIDDQAGLVGDEEDDEEEGESEEISEEEEESEEEGGSESEEDENEQAYGTMNAEEETADKGESKEKPTPGNDVTMEDSLPETRVLKRKMSPEDLEPKKQPRLEEPNYASQENDDDTDKVNGTTLSSPLGARKRDAGRAPSFSGLGPHLSFEEMPAPSHGLGLDSTPTDSVPKGTGLSRTSLPPSSALPIGRSPINQKSSTPGKVQTPADKVRQLQSALRKNSPAERSPGRRVVSFAERENHVIPTSVPAPKSILQTTKRDEMRDVNSGLSPGASLPPASPEEEEEEGLSTELNLGTNEFERELQANNLDIKSEYARKLKQASAKWKVMKNNEDGTRKREQERYSNSINALKKLHREIVELKEFNKPPSQHPRSQTPSGTPATRKLSRPESGISQSRNPEDLWDVEIPTPKPNSKKLIPKELPSSQTSRKSQEREPEQNKAQSQAHRDIEVPHPKLNGTPAKQPELKISTLQVKLPSPPAESESEEEPNYEEEHGQTEPSKSDSVTQPTPTAEVSNPNPESESESEEEEEQSDSDEEEDEDEDEEEKGEEEKGEEKPTKQPTSMPDAESEEEIQSDTESESETSDSENEESEKENQIPQPTPITKLNPLHRTSLPTILPSSQNNSARTDHPTSSQSTPTGSRPPRQTLKGLLIKQREEQSEKARLKAETEKVQRQRHQSNRDIFSGPSDSESEEESDSDSDSGADAGDILSSGTVGKLRTAVVRH</sequence>
<dbReference type="OrthoDB" id="4227586at2759"/>
<gene>
    <name evidence="3" type="ORF">BDV28DRAFT_126718</name>
</gene>